<evidence type="ECO:0000256" key="1">
    <source>
        <dbReference type="SAM" id="Phobius"/>
    </source>
</evidence>
<evidence type="ECO:0008006" key="4">
    <source>
        <dbReference type="Google" id="ProtNLM"/>
    </source>
</evidence>
<dbReference type="Proteomes" id="UP000027466">
    <property type="component" value="Unassembled WGS sequence"/>
</dbReference>
<dbReference type="AlphaFoldDB" id="A0A069PNY5"/>
<organism evidence="2 3">
    <name type="scientific">Caballeronia glathei</name>
    <dbReference type="NCBI Taxonomy" id="60547"/>
    <lineage>
        <taxon>Bacteria</taxon>
        <taxon>Pseudomonadati</taxon>
        <taxon>Pseudomonadota</taxon>
        <taxon>Betaproteobacteria</taxon>
        <taxon>Burkholderiales</taxon>
        <taxon>Burkholderiaceae</taxon>
        <taxon>Caballeronia</taxon>
    </lineage>
</organism>
<evidence type="ECO:0000313" key="2">
    <source>
        <dbReference type="EMBL" id="KDR42408.1"/>
    </source>
</evidence>
<accession>A0A069PNY5</accession>
<dbReference type="STRING" id="60547.GCA_000751215_06460"/>
<protein>
    <recommendedName>
        <fullName evidence="4">DUF2964 domain-containing protein</fullName>
    </recommendedName>
</protein>
<reference evidence="2 3" key="1">
    <citation type="submission" date="2014-03" db="EMBL/GenBank/DDBJ databases">
        <title>Draft Genome Sequences of Four Burkholderia Strains.</title>
        <authorList>
            <person name="Liu X.Y."/>
            <person name="Li C.X."/>
            <person name="Xu J.H."/>
        </authorList>
    </citation>
    <scope>NUCLEOTIDE SEQUENCE [LARGE SCALE GENOMIC DNA]</scope>
    <source>
        <strain evidence="2 3">DSM 50014</strain>
    </source>
</reference>
<name>A0A069PNY5_9BURK</name>
<dbReference type="RefSeq" id="WP_035939809.1">
    <property type="nucleotide sequence ID" value="NZ_CADFFX010000023.1"/>
</dbReference>
<feature type="transmembrane region" description="Helical" evidence="1">
    <location>
        <begin position="40"/>
        <end position="59"/>
    </location>
</feature>
<keyword evidence="1" id="KW-1133">Transmembrane helix</keyword>
<keyword evidence="1" id="KW-0472">Membrane</keyword>
<comment type="caution">
    <text evidence="2">The sequence shown here is derived from an EMBL/GenBank/DDBJ whole genome shotgun (WGS) entry which is preliminary data.</text>
</comment>
<sequence>MKRFETRIACASVGVFIWLGGLYATIRGLLYDESALFRYGMLALVVGVATFVIALNPLANRNSRK</sequence>
<gene>
    <name evidence="2" type="ORF">BG61_09985</name>
</gene>
<dbReference type="EMBL" id="JFHC01000017">
    <property type="protein sequence ID" value="KDR42408.1"/>
    <property type="molecule type" value="Genomic_DNA"/>
</dbReference>
<keyword evidence="3" id="KW-1185">Reference proteome</keyword>
<dbReference type="InterPro" id="IPR021347">
    <property type="entry name" value="DUF2964"/>
</dbReference>
<dbReference type="Pfam" id="PF11177">
    <property type="entry name" value="DUF2964"/>
    <property type="match status" value="1"/>
</dbReference>
<evidence type="ECO:0000313" key="3">
    <source>
        <dbReference type="Proteomes" id="UP000027466"/>
    </source>
</evidence>
<keyword evidence="1" id="KW-0812">Transmembrane</keyword>
<proteinExistence type="predicted"/>